<proteinExistence type="predicted"/>
<sequence length="192" mass="20853">MSMKQHALAQAVLSEVAARAYQARDEHRAQLRAQLDRGDGITARSPITGAKLGKATLTDPKPKAAVSRGEDLDAWILEHYPEYVEQRERIVPGAERDAMQVLTEHAPHLVETYRQVPQWARDKVVKSSQAAGQPCGPGGEVDVPGVDVTVPDASLQYRRAEDSTAEIERLVQAGLVDLATGEVRELEAGEAA</sequence>
<dbReference type="OrthoDB" id="4566183at2"/>
<accession>A0A238WEA0</accession>
<organism evidence="1 2">
    <name type="scientific">Haloechinothrix alba</name>
    <dbReference type="NCBI Taxonomy" id="664784"/>
    <lineage>
        <taxon>Bacteria</taxon>
        <taxon>Bacillati</taxon>
        <taxon>Actinomycetota</taxon>
        <taxon>Actinomycetes</taxon>
        <taxon>Pseudonocardiales</taxon>
        <taxon>Pseudonocardiaceae</taxon>
        <taxon>Haloechinothrix</taxon>
    </lineage>
</organism>
<keyword evidence="2" id="KW-1185">Reference proteome</keyword>
<reference evidence="1 2" key="1">
    <citation type="submission" date="2017-06" db="EMBL/GenBank/DDBJ databases">
        <authorList>
            <person name="Kim H.J."/>
            <person name="Triplett B.A."/>
        </authorList>
    </citation>
    <scope>NUCLEOTIDE SEQUENCE [LARGE SCALE GENOMIC DNA]</scope>
    <source>
        <strain evidence="1 2">DSM 45207</strain>
    </source>
</reference>
<dbReference type="RefSeq" id="WP_141134597.1">
    <property type="nucleotide sequence ID" value="NZ_FZNW01000006.1"/>
</dbReference>
<protein>
    <submittedName>
        <fullName evidence="1">Uncharacterized protein</fullName>
    </submittedName>
</protein>
<gene>
    <name evidence="1" type="ORF">SAMN06265360_10664</name>
</gene>
<dbReference type="Proteomes" id="UP000198348">
    <property type="component" value="Unassembled WGS sequence"/>
</dbReference>
<dbReference type="EMBL" id="FZNW01000006">
    <property type="protein sequence ID" value="SNR44603.1"/>
    <property type="molecule type" value="Genomic_DNA"/>
</dbReference>
<evidence type="ECO:0000313" key="2">
    <source>
        <dbReference type="Proteomes" id="UP000198348"/>
    </source>
</evidence>
<name>A0A238WEA0_9PSEU</name>
<evidence type="ECO:0000313" key="1">
    <source>
        <dbReference type="EMBL" id="SNR44603.1"/>
    </source>
</evidence>
<dbReference type="AlphaFoldDB" id="A0A238WEA0"/>